<organism evidence="1 2">
    <name type="scientific">Mycobacterium servetii</name>
    <dbReference type="NCBI Taxonomy" id="3237418"/>
    <lineage>
        <taxon>Bacteria</taxon>
        <taxon>Bacillati</taxon>
        <taxon>Actinomycetota</taxon>
        <taxon>Actinomycetes</taxon>
        <taxon>Mycobacteriales</taxon>
        <taxon>Mycobacteriaceae</taxon>
        <taxon>Mycobacterium</taxon>
    </lineage>
</organism>
<evidence type="ECO:0000313" key="2">
    <source>
        <dbReference type="Proteomes" id="UP001564760"/>
    </source>
</evidence>
<proteinExistence type="predicted"/>
<comment type="caution">
    <text evidence="1">The sequence shown here is derived from an EMBL/GenBank/DDBJ whole genome shotgun (WGS) entry which is preliminary data.</text>
</comment>
<accession>A0ABV4C394</accession>
<protein>
    <submittedName>
        <fullName evidence="1">Uncharacterized protein</fullName>
    </submittedName>
</protein>
<name>A0ABV4C394_9MYCO</name>
<dbReference type="EMBL" id="JBGEDP010000001">
    <property type="protein sequence ID" value="MEY8016994.1"/>
    <property type="molecule type" value="Genomic_DNA"/>
</dbReference>
<keyword evidence="2" id="KW-1185">Reference proteome</keyword>
<dbReference type="RefSeq" id="WP_281291721.1">
    <property type="nucleotide sequence ID" value="NZ_JBGEDP010000001.1"/>
</dbReference>
<reference evidence="1 2" key="1">
    <citation type="submission" date="2024-08" db="EMBL/GenBank/DDBJ databases">
        <title>Mycobacterium servetensis sp. nov., a novel rapid-growing mycobacterial species recovered from a human patient in Zaragoza, Spain.</title>
        <authorList>
            <person name="Tristancho-Baro A.I."/>
            <person name="Buenestado-Serrano S."/>
            <person name="Garcia De Viedma D."/>
            <person name="Milagro-Beamonte A."/>
            <person name="Burillo N."/>
            <person name="Sanz S."/>
            <person name="Lopez-Calleja A.I."/>
            <person name="Penas-Utrilla D."/>
            <person name="Guardingo M."/>
            <person name="Garcia M.J."/>
            <person name="Vinuelas-Bayon J."/>
        </authorList>
    </citation>
    <scope>NUCLEOTIDE SEQUENCE [LARGE SCALE GENOMIC DNA]</scope>
    <source>
        <strain evidence="2">HUMS_12744610</strain>
    </source>
</reference>
<gene>
    <name evidence="1" type="ORF">AB8998_19365</name>
</gene>
<evidence type="ECO:0000313" key="1">
    <source>
        <dbReference type="EMBL" id="MEY8016994.1"/>
    </source>
</evidence>
<sequence length="41" mass="4568">MYDVARRQLRGNLPQSFVHALLFEAAHTLAGDDDPALGKSW</sequence>
<dbReference type="Proteomes" id="UP001564760">
    <property type="component" value="Unassembled WGS sequence"/>
</dbReference>